<dbReference type="InterPro" id="IPR011701">
    <property type="entry name" value="MFS"/>
</dbReference>
<name>A0A8J4DPH1_9ACTN</name>
<evidence type="ECO:0000313" key="8">
    <source>
        <dbReference type="Proteomes" id="UP000619260"/>
    </source>
</evidence>
<evidence type="ECO:0000256" key="2">
    <source>
        <dbReference type="ARBA" id="ARBA00022692"/>
    </source>
</evidence>
<keyword evidence="4 5" id="KW-0472">Membrane</keyword>
<keyword evidence="3 5" id="KW-1133">Transmembrane helix</keyword>
<keyword evidence="2 5" id="KW-0812">Transmembrane</keyword>
<dbReference type="InterPro" id="IPR036259">
    <property type="entry name" value="MFS_trans_sf"/>
</dbReference>
<feature type="transmembrane region" description="Helical" evidence="5">
    <location>
        <begin position="110"/>
        <end position="132"/>
    </location>
</feature>
<dbReference type="AlphaFoldDB" id="A0A8J4DPH1"/>
<gene>
    <name evidence="7" type="ORF">Val02_28110</name>
</gene>
<dbReference type="Pfam" id="PF07690">
    <property type="entry name" value="MFS_1"/>
    <property type="match status" value="1"/>
</dbReference>
<feature type="transmembrane region" description="Helical" evidence="5">
    <location>
        <begin position="51"/>
        <end position="71"/>
    </location>
</feature>
<dbReference type="EMBL" id="BOPF01000008">
    <property type="protein sequence ID" value="GIJ45925.1"/>
    <property type="molecule type" value="Genomic_DNA"/>
</dbReference>
<feature type="transmembrane region" description="Helical" evidence="5">
    <location>
        <begin position="415"/>
        <end position="438"/>
    </location>
</feature>
<dbReference type="PROSITE" id="PS50850">
    <property type="entry name" value="MFS"/>
    <property type="match status" value="1"/>
</dbReference>
<organism evidence="7 8">
    <name type="scientific">Virgisporangium aliadipatigenens</name>
    <dbReference type="NCBI Taxonomy" id="741659"/>
    <lineage>
        <taxon>Bacteria</taxon>
        <taxon>Bacillati</taxon>
        <taxon>Actinomycetota</taxon>
        <taxon>Actinomycetes</taxon>
        <taxon>Micromonosporales</taxon>
        <taxon>Micromonosporaceae</taxon>
        <taxon>Virgisporangium</taxon>
    </lineage>
</organism>
<feature type="transmembrane region" description="Helical" evidence="5">
    <location>
        <begin position="144"/>
        <end position="165"/>
    </location>
</feature>
<evidence type="ECO:0000256" key="4">
    <source>
        <dbReference type="ARBA" id="ARBA00023136"/>
    </source>
</evidence>
<dbReference type="InterPro" id="IPR020846">
    <property type="entry name" value="MFS_dom"/>
</dbReference>
<dbReference type="RefSeq" id="WP_203899455.1">
    <property type="nucleotide sequence ID" value="NZ_BOPF01000008.1"/>
</dbReference>
<feature type="transmembrane region" description="Helical" evidence="5">
    <location>
        <begin position="381"/>
        <end position="403"/>
    </location>
</feature>
<dbReference type="GO" id="GO:0005886">
    <property type="term" value="C:plasma membrane"/>
    <property type="evidence" value="ECO:0007669"/>
    <property type="project" value="UniProtKB-SubCell"/>
</dbReference>
<evidence type="ECO:0000256" key="1">
    <source>
        <dbReference type="ARBA" id="ARBA00004651"/>
    </source>
</evidence>
<feature type="transmembrane region" description="Helical" evidence="5">
    <location>
        <begin position="477"/>
        <end position="496"/>
    </location>
</feature>
<evidence type="ECO:0000256" key="5">
    <source>
        <dbReference type="SAM" id="Phobius"/>
    </source>
</evidence>
<evidence type="ECO:0000256" key="3">
    <source>
        <dbReference type="ARBA" id="ARBA00022989"/>
    </source>
</evidence>
<evidence type="ECO:0000313" key="7">
    <source>
        <dbReference type="EMBL" id="GIJ45925.1"/>
    </source>
</evidence>
<reference evidence="7" key="1">
    <citation type="submission" date="2021-01" db="EMBL/GenBank/DDBJ databases">
        <title>Whole genome shotgun sequence of Virgisporangium aliadipatigenens NBRC 105644.</title>
        <authorList>
            <person name="Komaki H."/>
            <person name="Tamura T."/>
        </authorList>
    </citation>
    <scope>NUCLEOTIDE SEQUENCE</scope>
    <source>
        <strain evidence="7">NBRC 105644</strain>
    </source>
</reference>
<sequence length="531" mass="50579">MVVQSEPLVDVSRVQRRAVGLLVCTQIIGGIGVAIGITVGALLAADLGGSAASGLASSAAVIGGGTLAVPATRLMRVGGRRPGLVFAYLVGALGAVIVVAGAGLGSLPVVILGMALFGGGSTANLQARYAAVDLATPATRGRQLSIVVAATTVGAVSGPNVAALADRAVHGWGIREYAGPFAFSAMAFGLAAGLLFLLMRPDPLRVAREVAAASAPPAGASDAALSAGALPVGGASGAGFPGGASPVGGAAVVGGASSVGGASGLGGAASSVGGASGLGGAPEAGRVGGGAVVSDDAVAVGEAAGRGGAAASGGAVASGGAAVSGGAERTDGLAVGWRVVAGNPAARLGMAAVAVAHLVMVGVMSMTPVHLGHGIHDRERVLTVVGFVLSMHIVGMYAFAPVMGWLTDRVGRRPVIVTGVALLLAACAVAGTAGFHTARLTVGLALLGLGWSAATVAGSTLLSESVALAVRPAAQGLNDLVMGIAGAAAGALSGVVLEYSGYPTLALIAAIAALPLLAQAARTRLAPTPAR</sequence>
<feature type="transmembrane region" description="Helical" evidence="5">
    <location>
        <begin position="502"/>
        <end position="521"/>
    </location>
</feature>
<proteinExistence type="predicted"/>
<dbReference type="Gene3D" id="1.20.1250.20">
    <property type="entry name" value="MFS general substrate transporter like domains"/>
    <property type="match status" value="2"/>
</dbReference>
<dbReference type="SUPFAM" id="SSF103473">
    <property type="entry name" value="MFS general substrate transporter"/>
    <property type="match status" value="1"/>
</dbReference>
<accession>A0A8J4DPH1</accession>
<feature type="transmembrane region" description="Helical" evidence="5">
    <location>
        <begin position="21"/>
        <end position="45"/>
    </location>
</feature>
<evidence type="ECO:0000259" key="6">
    <source>
        <dbReference type="PROSITE" id="PS50850"/>
    </source>
</evidence>
<dbReference type="PANTHER" id="PTHR23534:SF1">
    <property type="entry name" value="MAJOR FACILITATOR SUPERFAMILY PROTEIN"/>
    <property type="match status" value="1"/>
</dbReference>
<feature type="transmembrane region" description="Helical" evidence="5">
    <location>
        <begin position="348"/>
        <end position="369"/>
    </location>
</feature>
<dbReference type="GO" id="GO:0022857">
    <property type="term" value="F:transmembrane transporter activity"/>
    <property type="evidence" value="ECO:0007669"/>
    <property type="project" value="InterPro"/>
</dbReference>
<keyword evidence="8" id="KW-1185">Reference proteome</keyword>
<comment type="caution">
    <text evidence="7">The sequence shown here is derived from an EMBL/GenBank/DDBJ whole genome shotgun (WGS) entry which is preliminary data.</text>
</comment>
<feature type="transmembrane region" description="Helical" evidence="5">
    <location>
        <begin position="83"/>
        <end position="104"/>
    </location>
</feature>
<dbReference type="Proteomes" id="UP000619260">
    <property type="component" value="Unassembled WGS sequence"/>
</dbReference>
<comment type="subcellular location">
    <subcellularLocation>
        <location evidence="1">Cell membrane</location>
        <topology evidence="1">Multi-pass membrane protein</topology>
    </subcellularLocation>
</comment>
<feature type="domain" description="Major facilitator superfamily (MFS) profile" evidence="6">
    <location>
        <begin position="18"/>
        <end position="524"/>
    </location>
</feature>
<feature type="transmembrane region" description="Helical" evidence="5">
    <location>
        <begin position="177"/>
        <end position="198"/>
    </location>
</feature>
<feature type="transmembrane region" description="Helical" evidence="5">
    <location>
        <begin position="444"/>
        <end position="470"/>
    </location>
</feature>
<protein>
    <recommendedName>
        <fullName evidence="6">Major facilitator superfamily (MFS) profile domain-containing protein</fullName>
    </recommendedName>
</protein>
<dbReference type="PANTHER" id="PTHR23534">
    <property type="entry name" value="MFS PERMEASE"/>
    <property type="match status" value="1"/>
</dbReference>